<evidence type="ECO:0000313" key="2">
    <source>
        <dbReference type="EMBL" id="OIJ90490.1"/>
    </source>
</evidence>
<keyword evidence="1" id="KW-0812">Transmembrane</keyword>
<gene>
    <name evidence="2" type="ORF">BIV23_40235</name>
</gene>
<dbReference type="OrthoDB" id="4335233at2"/>
<name>A0A1S2P9Y1_9ACTN</name>
<organism evidence="2 3">
    <name type="scientific">Streptomyces monashensis</name>
    <dbReference type="NCBI Taxonomy" id="1678012"/>
    <lineage>
        <taxon>Bacteria</taxon>
        <taxon>Bacillati</taxon>
        <taxon>Actinomycetota</taxon>
        <taxon>Actinomycetes</taxon>
        <taxon>Kitasatosporales</taxon>
        <taxon>Streptomycetaceae</taxon>
        <taxon>Streptomyces</taxon>
    </lineage>
</organism>
<proteinExistence type="predicted"/>
<dbReference type="AlphaFoldDB" id="A0A1S2P9Y1"/>
<feature type="transmembrane region" description="Helical" evidence="1">
    <location>
        <begin position="6"/>
        <end position="27"/>
    </location>
</feature>
<keyword evidence="3" id="KW-1185">Reference proteome</keyword>
<sequence length="60" mass="6617">MDLQIVLGILGTAGVVSAFLFALKGILDQVPDVIRAWRRVVAEARRGERQRNDADPPESE</sequence>
<dbReference type="Proteomes" id="UP000179642">
    <property type="component" value="Unassembled WGS sequence"/>
</dbReference>
<keyword evidence="1" id="KW-0472">Membrane</keyword>
<protein>
    <submittedName>
        <fullName evidence="2">Uncharacterized protein</fullName>
    </submittedName>
</protein>
<accession>A0A1S2P9Y1</accession>
<keyword evidence="1" id="KW-1133">Transmembrane helix</keyword>
<reference evidence="2 3" key="1">
    <citation type="submission" date="2016-10" db="EMBL/GenBank/DDBJ databases">
        <title>Genome sequence of Streptomyces sp. MUSC 1.</title>
        <authorList>
            <person name="Lee L.-H."/>
            <person name="Ser H.-L."/>
            <person name="Law J.W.-F."/>
        </authorList>
    </citation>
    <scope>NUCLEOTIDE SEQUENCE [LARGE SCALE GENOMIC DNA]</scope>
    <source>
        <strain evidence="2 3">MUSC 1</strain>
    </source>
</reference>
<dbReference type="EMBL" id="MLYO01000089">
    <property type="protein sequence ID" value="OIJ90490.1"/>
    <property type="molecule type" value="Genomic_DNA"/>
</dbReference>
<evidence type="ECO:0000313" key="3">
    <source>
        <dbReference type="Proteomes" id="UP000179642"/>
    </source>
</evidence>
<comment type="caution">
    <text evidence="2">The sequence shown here is derived from an EMBL/GenBank/DDBJ whole genome shotgun (WGS) entry which is preliminary data.</text>
</comment>
<evidence type="ECO:0000256" key="1">
    <source>
        <dbReference type="SAM" id="Phobius"/>
    </source>
</evidence>
<dbReference type="RefSeq" id="WP_071385951.1">
    <property type="nucleotide sequence ID" value="NZ_MLYO01000089.1"/>
</dbReference>